<reference evidence="7" key="1">
    <citation type="submission" date="2020-11" db="EMBL/GenBank/DDBJ databases">
        <title>Whole-genome analyses of Nonomuraea sp. K274.</title>
        <authorList>
            <person name="Veyisoglu A."/>
        </authorList>
    </citation>
    <scope>NUCLEOTIDE SEQUENCE</scope>
    <source>
        <strain evidence="7">K274</strain>
    </source>
</reference>
<dbReference type="GO" id="GO:0051287">
    <property type="term" value="F:NAD binding"/>
    <property type="evidence" value="ECO:0007669"/>
    <property type="project" value="InterPro"/>
</dbReference>
<evidence type="ECO:0000256" key="1">
    <source>
        <dbReference type="ARBA" id="ARBA00005854"/>
    </source>
</evidence>
<dbReference type="InterPro" id="IPR006139">
    <property type="entry name" value="D-isomer_2_OHA_DH_cat_dom"/>
</dbReference>
<accession>A0A931A9W4</accession>
<proteinExistence type="inferred from homology"/>
<evidence type="ECO:0000259" key="6">
    <source>
        <dbReference type="Pfam" id="PF02826"/>
    </source>
</evidence>
<dbReference type="GO" id="GO:0016618">
    <property type="term" value="F:hydroxypyruvate reductase [NAD(P)H] activity"/>
    <property type="evidence" value="ECO:0007669"/>
    <property type="project" value="TreeGrafter"/>
</dbReference>
<dbReference type="InterPro" id="IPR029753">
    <property type="entry name" value="D-isomer_DH_CS"/>
</dbReference>
<dbReference type="EMBL" id="JADOGI010000050">
    <property type="protein sequence ID" value="MBF8187680.1"/>
    <property type="molecule type" value="Genomic_DNA"/>
</dbReference>
<comment type="similarity">
    <text evidence="1 4">Belongs to the D-isomer specific 2-hydroxyacid dehydrogenase family.</text>
</comment>
<dbReference type="Pfam" id="PF02826">
    <property type="entry name" value="2-Hacid_dh_C"/>
    <property type="match status" value="1"/>
</dbReference>
<organism evidence="7 8">
    <name type="scientific">Nonomuraea cypriaca</name>
    <dbReference type="NCBI Taxonomy" id="1187855"/>
    <lineage>
        <taxon>Bacteria</taxon>
        <taxon>Bacillati</taxon>
        <taxon>Actinomycetota</taxon>
        <taxon>Actinomycetes</taxon>
        <taxon>Streptosporangiales</taxon>
        <taxon>Streptosporangiaceae</taxon>
        <taxon>Nonomuraea</taxon>
    </lineage>
</organism>
<feature type="domain" description="D-isomer specific 2-hydroxyacid dehydrogenase NAD-binding" evidence="6">
    <location>
        <begin position="121"/>
        <end position="294"/>
    </location>
</feature>
<gene>
    <name evidence="7" type="ORF">ITP53_18445</name>
</gene>
<dbReference type="AlphaFoldDB" id="A0A931A9W4"/>
<dbReference type="InterPro" id="IPR006140">
    <property type="entry name" value="D-isomer_DH_NAD-bd"/>
</dbReference>
<evidence type="ECO:0000313" key="8">
    <source>
        <dbReference type="Proteomes" id="UP000605361"/>
    </source>
</evidence>
<dbReference type="Proteomes" id="UP000605361">
    <property type="component" value="Unassembled WGS sequence"/>
</dbReference>
<dbReference type="RefSeq" id="WP_195896641.1">
    <property type="nucleotide sequence ID" value="NZ_JADOGI010000050.1"/>
</dbReference>
<keyword evidence="3" id="KW-0520">NAD</keyword>
<protein>
    <submittedName>
        <fullName evidence="7">C-terminal binding protein</fullName>
    </submittedName>
</protein>
<dbReference type="Pfam" id="PF00389">
    <property type="entry name" value="2-Hacid_dh"/>
    <property type="match status" value="1"/>
</dbReference>
<evidence type="ECO:0000256" key="4">
    <source>
        <dbReference type="RuleBase" id="RU003719"/>
    </source>
</evidence>
<dbReference type="InterPro" id="IPR036291">
    <property type="entry name" value="NAD(P)-bd_dom_sf"/>
</dbReference>
<dbReference type="PANTHER" id="PTHR10996">
    <property type="entry name" value="2-HYDROXYACID DEHYDROGENASE-RELATED"/>
    <property type="match status" value="1"/>
</dbReference>
<evidence type="ECO:0000256" key="2">
    <source>
        <dbReference type="ARBA" id="ARBA00023002"/>
    </source>
</evidence>
<comment type="caution">
    <text evidence="7">The sequence shown here is derived from an EMBL/GenBank/DDBJ whole genome shotgun (WGS) entry which is preliminary data.</text>
</comment>
<dbReference type="PANTHER" id="PTHR10996:SF178">
    <property type="entry name" value="2-HYDROXYACID DEHYDROGENASE YGL185C-RELATED"/>
    <property type="match status" value="1"/>
</dbReference>
<name>A0A931A9W4_9ACTN</name>
<evidence type="ECO:0000259" key="5">
    <source>
        <dbReference type="Pfam" id="PF00389"/>
    </source>
</evidence>
<feature type="domain" description="D-isomer specific 2-hydroxyacid dehydrogenase catalytic" evidence="5">
    <location>
        <begin position="57"/>
        <end position="295"/>
    </location>
</feature>
<evidence type="ECO:0000313" key="7">
    <source>
        <dbReference type="EMBL" id="MBF8187680.1"/>
    </source>
</evidence>
<dbReference type="Gene3D" id="3.40.50.720">
    <property type="entry name" value="NAD(P)-binding Rossmann-like Domain"/>
    <property type="match status" value="2"/>
</dbReference>
<dbReference type="InterPro" id="IPR050223">
    <property type="entry name" value="D-isomer_2-hydroxyacid_DH"/>
</dbReference>
<sequence>MTSAIRPPAATDDLTIVVAGPRASQPQADAVTAAVAPAVGAIRPLVTVTHAMPAGPSVHAVVIVPSLPVTAADLAALPDLRMVCTASAGYDHVDLQAARGRGVAVARAVGNGSEEVADHIIALTLALLRGVANGDRAIRDGTWAPSGTGARRVRGTRLGLVGFGRIGRFVADRALGLGMEVIVYTRTPPADAPGVRVAASLAALLRDSDVVVPCLPLTTESQYLLDAQALALMPTGSFLVNCARGGLVDVTALDAALRAGRLGGAALDVFESEPPSPDDPVRRLPRTILTPHSAWHSPESALGAFTAAGTAIGAVLGAGSPNDMVEFLLPPT</sequence>
<dbReference type="SUPFAM" id="SSF51735">
    <property type="entry name" value="NAD(P)-binding Rossmann-fold domains"/>
    <property type="match status" value="1"/>
</dbReference>
<dbReference type="SUPFAM" id="SSF52283">
    <property type="entry name" value="Formate/glycerate dehydrogenase catalytic domain-like"/>
    <property type="match status" value="1"/>
</dbReference>
<dbReference type="GO" id="GO:0005829">
    <property type="term" value="C:cytosol"/>
    <property type="evidence" value="ECO:0007669"/>
    <property type="project" value="TreeGrafter"/>
</dbReference>
<dbReference type="GO" id="GO:0030267">
    <property type="term" value="F:glyoxylate reductase (NADPH) activity"/>
    <property type="evidence" value="ECO:0007669"/>
    <property type="project" value="TreeGrafter"/>
</dbReference>
<dbReference type="PROSITE" id="PS00671">
    <property type="entry name" value="D_2_HYDROXYACID_DH_3"/>
    <property type="match status" value="1"/>
</dbReference>
<evidence type="ECO:0000256" key="3">
    <source>
        <dbReference type="ARBA" id="ARBA00023027"/>
    </source>
</evidence>
<keyword evidence="8" id="KW-1185">Reference proteome</keyword>
<keyword evidence="2 4" id="KW-0560">Oxidoreductase</keyword>